<dbReference type="FunFam" id="3.40.50.300:FF:000304">
    <property type="entry name" value="Iron-sulfur cluster carrier protein"/>
    <property type="match status" value="1"/>
</dbReference>
<sequence>MSNTSPTPGISEAAVRNALSRVDDPEIGKPITELDMVESVRIDGNDVAVGIYLTIAGCPMRDTIESNVRAVVEELEGVGEVSVTMHTMSDEQRRNLAQRLKGDRSEPVIPFAQPGSTTRVFAVASGKGGVGKSSMTVNLATSLAAQGLTVGILDADIYGHSIPGLMGSVGQGPTLVDDMLMPPITHNVRHISIGQFVEGNAPVVWRGPMLTRAIQQFLADVYWSELDVLFMDLPPGTGDVAITVAQLVPNAELLIVTTPQAAAAEVAERAGSISQQTGQRVAGVIENMSAMIMPDGSTMDIFGTGGGEQVAERLTSITGDEVPLLGSVPLDPQLRAHGDDGTPIAVSAPDSPAAKAINDIAKKLKVRRESLAGKNLSLGVTHN</sequence>
<evidence type="ECO:0000256" key="2">
    <source>
        <dbReference type="ARBA" id="ARBA00008205"/>
    </source>
</evidence>
<dbReference type="GO" id="GO:0016887">
    <property type="term" value="F:ATP hydrolysis activity"/>
    <property type="evidence" value="ECO:0007669"/>
    <property type="project" value="UniProtKB-UniRule"/>
</dbReference>
<evidence type="ECO:0000256" key="3">
    <source>
        <dbReference type="ARBA" id="ARBA00022723"/>
    </source>
</evidence>
<dbReference type="InterPro" id="IPR044304">
    <property type="entry name" value="NUBPL-like"/>
</dbReference>
<protein>
    <recommendedName>
        <fullName evidence="9">Iron-sulfur cluster carrier protein</fullName>
    </recommendedName>
</protein>
<keyword evidence="8 9" id="KW-0411">Iron-sulfur</keyword>
<dbReference type="GO" id="GO:0140663">
    <property type="term" value="F:ATP-dependent FeS chaperone activity"/>
    <property type="evidence" value="ECO:0007669"/>
    <property type="project" value="InterPro"/>
</dbReference>
<accession>A0A2N6T822</accession>
<evidence type="ECO:0000256" key="1">
    <source>
        <dbReference type="ARBA" id="ARBA00007352"/>
    </source>
</evidence>
<feature type="binding site" evidence="9">
    <location>
        <begin position="126"/>
        <end position="133"/>
    </location>
    <ligand>
        <name>ATP</name>
        <dbReference type="ChEBI" id="CHEBI:30616"/>
    </ligand>
</feature>
<comment type="subunit">
    <text evidence="9">Homodimer.</text>
</comment>
<dbReference type="Pfam" id="PF01883">
    <property type="entry name" value="FeS_assembly_P"/>
    <property type="match status" value="1"/>
</dbReference>
<keyword evidence="4 9" id="KW-0547">Nucleotide-binding</keyword>
<dbReference type="InterPro" id="IPR027417">
    <property type="entry name" value="P-loop_NTPase"/>
</dbReference>
<organism evidence="11 12">
    <name type="scientific">Corynebacterium tuscaniense</name>
    <dbReference type="NCBI Taxonomy" id="302449"/>
    <lineage>
        <taxon>Bacteria</taxon>
        <taxon>Bacillati</taxon>
        <taxon>Actinomycetota</taxon>
        <taxon>Actinomycetes</taxon>
        <taxon>Mycobacteriales</taxon>
        <taxon>Corynebacteriaceae</taxon>
        <taxon>Corynebacterium</taxon>
    </lineage>
</organism>
<evidence type="ECO:0000259" key="10">
    <source>
        <dbReference type="Pfam" id="PF01883"/>
    </source>
</evidence>
<evidence type="ECO:0000256" key="4">
    <source>
        <dbReference type="ARBA" id="ARBA00022741"/>
    </source>
</evidence>
<dbReference type="Proteomes" id="UP000235836">
    <property type="component" value="Unassembled WGS sequence"/>
</dbReference>
<dbReference type="InterPro" id="IPR033756">
    <property type="entry name" value="YlxH/NBP35"/>
</dbReference>
<dbReference type="PANTHER" id="PTHR42961:SF2">
    <property type="entry name" value="IRON-SULFUR PROTEIN NUBPL"/>
    <property type="match status" value="1"/>
</dbReference>
<keyword evidence="6 9" id="KW-0067">ATP-binding</keyword>
<evidence type="ECO:0000256" key="5">
    <source>
        <dbReference type="ARBA" id="ARBA00022801"/>
    </source>
</evidence>
<dbReference type="AlphaFoldDB" id="A0A2N6T822"/>
<reference evidence="11 12" key="1">
    <citation type="submission" date="2017-09" db="EMBL/GenBank/DDBJ databases">
        <title>Bacterial strain isolated from the female urinary microbiota.</title>
        <authorList>
            <person name="Thomas-White K."/>
            <person name="Kumar N."/>
            <person name="Forster S."/>
            <person name="Putonti C."/>
            <person name="Lawley T."/>
            <person name="Wolfe A.J."/>
        </authorList>
    </citation>
    <scope>NUCLEOTIDE SEQUENCE [LARGE SCALE GENOMIC DNA]</scope>
    <source>
        <strain evidence="11 12">UMB0792</strain>
    </source>
</reference>
<evidence type="ECO:0000256" key="7">
    <source>
        <dbReference type="ARBA" id="ARBA00023004"/>
    </source>
</evidence>
<dbReference type="InterPro" id="IPR002744">
    <property type="entry name" value="MIP18-like"/>
</dbReference>
<dbReference type="InterPro" id="IPR019591">
    <property type="entry name" value="Mrp/NBP35_ATP-bd"/>
</dbReference>
<dbReference type="Gene3D" id="3.40.50.300">
    <property type="entry name" value="P-loop containing nucleotide triphosphate hydrolases"/>
    <property type="match status" value="1"/>
</dbReference>
<evidence type="ECO:0000256" key="9">
    <source>
        <dbReference type="HAMAP-Rule" id="MF_02040"/>
    </source>
</evidence>
<comment type="similarity">
    <text evidence="2">In the C-terminal section; belongs to the Mrp/NBP35 ATP-binding proteins family.</text>
</comment>
<dbReference type="PANTHER" id="PTHR42961">
    <property type="entry name" value="IRON-SULFUR PROTEIN NUBPL"/>
    <property type="match status" value="1"/>
</dbReference>
<keyword evidence="5 9" id="KW-0378">Hydrolase</keyword>
<evidence type="ECO:0000256" key="8">
    <source>
        <dbReference type="ARBA" id="ARBA00023014"/>
    </source>
</evidence>
<dbReference type="Pfam" id="PF10609">
    <property type="entry name" value="ParA"/>
    <property type="match status" value="1"/>
</dbReference>
<dbReference type="GO" id="GO:0016226">
    <property type="term" value="P:iron-sulfur cluster assembly"/>
    <property type="evidence" value="ECO:0007669"/>
    <property type="project" value="InterPro"/>
</dbReference>
<gene>
    <name evidence="11" type="ORF">CJ203_00760</name>
</gene>
<dbReference type="RefSeq" id="WP_034662488.1">
    <property type="nucleotide sequence ID" value="NZ_PNHG01000001.1"/>
</dbReference>
<dbReference type="SUPFAM" id="SSF117916">
    <property type="entry name" value="Fe-S cluster assembly (FSCA) domain-like"/>
    <property type="match status" value="1"/>
</dbReference>
<dbReference type="GO" id="GO:0046872">
    <property type="term" value="F:metal ion binding"/>
    <property type="evidence" value="ECO:0007669"/>
    <property type="project" value="UniProtKB-KW"/>
</dbReference>
<dbReference type="EMBL" id="PNHG01000001">
    <property type="protein sequence ID" value="PMC65439.1"/>
    <property type="molecule type" value="Genomic_DNA"/>
</dbReference>
<dbReference type="InterPro" id="IPR034904">
    <property type="entry name" value="FSCA_dom_sf"/>
</dbReference>
<comment type="similarity">
    <text evidence="9">Belongs to the Mrp/NBP35 ATP-binding proteins family.</text>
</comment>
<keyword evidence="12" id="KW-1185">Reference proteome</keyword>
<proteinExistence type="inferred from homology"/>
<evidence type="ECO:0000313" key="11">
    <source>
        <dbReference type="EMBL" id="PMC65439.1"/>
    </source>
</evidence>
<evidence type="ECO:0000256" key="6">
    <source>
        <dbReference type="ARBA" id="ARBA00022840"/>
    </source>
</evidence>
<keyword evidence="3 9" id="KW-0479">Metal-binding</keyword>
<name>A0A2N6T822_9CORY</name>
<dbReference type="SUPFAM" id="SSF52540">
    <property type="entry name" value="P-loop containing nucleoside triphosphate hydrolases"/>
    <property type="match status" value="1"/>
</dbReference>
<dbReference type="HAMAP" id="MF_02040">
    <property type="entry name" value="Mrp_NBP35"/>
    <property type="match status" value="1"/>
</dbReference>
<comment type="function">
    <text evidence="9">Binds and transfers iron-sulfur (Fe-S) clusters to target apoproteins. Can hydrolyze ATP.</text>
</comment>
<comment type="similarity">
    <text evidence="1">In the N-terminal section; belongs to the MIP18 family.</text>
</comment>
<evidence type="ECO:0000313" key="12">
    <source>
        <dbReference type="Proteomes" id="UP000235836"/>
    </source>
</evidence>
<dbReference type="GO" id="GO:0005524">
    <property type="term" value="F:ATP binding"/>
    <property type="evidence" value="ECO:0007669"/>
    <property type="project" value="UniProtKB-UniRule"/>
</dbReference>
<dbReference type="CDD" id="cd02037">
    <property type="entry name" value="Mrp_NBP35"/>
    <property type="match status" value="1"/>
</dbReference>
<dbReference type="Gene3D" id="3.30.300.130">
    <property type="entry name" value="Fe-S cluster assembly (FSCA)"/>
    <property type="match status" value="1"/>
</dbReference>
<comment type="caution">
    <text evidence="11">The sequence shown here is derived from an EMBL/GenBank/DDBJ whole genome shotgun (WGS) entry which is preliminary data.</text>
</comment>
<dbReference type="GO" id="GO:0051539">
    <property type="term" value="F:4 iron, 4 sulfur cluster binding"/>
    <property type="evidence" value="ECO:0007669"/>
    <property type="project" value="TreeGrafter"/>
</dbReference>
<keyword evidence="7 9" id="KW-0408">Iron</keyword>
<feature type="domain" description="MIP18 family-like" evidence="10">
    <location>
        <begin position="12"/>
        <end position="83"/>
    </location>
</feature>